<evidence type="ECO:0000313" key="11">
    <source>
        <dbReference type="Proteomes" id="UP001597301"/>
    </source>
</evidence>
<accession>A0ABW4KEC4</accession>
<feature type="domain" description="ABC transmembrane type-1" evidence="9">
    <location>
        <begin position="62"/>
        <end position="250"/>
    </location>
</feature>
<keyword evidence="6 8" id="KW-1133">Transmembrane helix</keyword>
<organism evidence="10 11">
    <name type="scientific">Siminovitchia sediminis</name>
    <dbReference type="NCBI Taxonomy" id="1274353"/>
    <lineage>
        <taxon>Bacteria</taxon>
        <taxon>Bacillati</taxon>
        <taxon>Bacillota</taxon>
        <taxon>Bacilli</taxon>
        <taxon>Bacillales</taxon>
        <taxon>Bacillaceae</taxon>
        <taxon>Siminovitchia</taxon>
    </lineage>
</organism>
<evidence type="ECO:0000256" key="4">
    <source>
        <dbReference type="ARBA" id="ARBA00022475"/>
    </source>
</evidence>
<comment type="subcellular location">
    <subcellularLocation>
        <location evidence="1 8">Cell membrane</location>
        <topology evidence="1 8">Multi-pass membrane protein</topology>
    </subcellularLocation>
</comment>
<dbReference type="PROSITE" id="PS50928">
    <property type="entry name" value="ABC_TM1"/>
    <property type="match status" value="1"/>
</dbReference>
<dbReference type="SUPFAM" id="SSF161098">
    <property type="entry name" value="MetI-like"/>
    <property type="match status" value="1"/>
</dbReference>
<evidence type="ECO:0000256" key="3">
    <source>
        <dbReference type="ARBA" id="ARBA00022448"/>
    </source>
</evidence>
<evidence type="ECO:0000256" key="6">
    <source>
        <dbReference type="ARBA" id="ARBA00022989"/>
    </source>
</evidence>
<evidence type="ECO:0000256" key="2">
    <source>
        <dbReference type="ARBA" id="ARBA00007069"/>
    </source>
</evidence>
<reference evidence="11" key="1">
    <citation type="journal article" date="2019" name="Int. J. Syst. Evol. Microbiol.">
        <title>The Global Catalogue of Microorganisms (GCM) 10K type strain sequencing project: providing services to taxonomists for standard genome sequencing and annotation.</title>
        <authorList>
            <consortium name="The Broad Institute Genomics Platform"/>
            <consortium name="The Broad Institute Genome Sequencing Center for Infectious Disease"/>
            <person name="Wu L."/>
            <person name="Ma J."/>
        </authorList>
    </citation>
    <scope>NUCLEOTIDE SEQUENCE [LARGE SCALE GENOMIC DNA]</scope>
    <source>
        <strain evidence="11">CGMCC 1.12295</strain>
    </source>
</reference>
<keyword evidence="5 8" id="KW-0812">Transmembrane</keyword>
<dbReference type="PANTHER" id="PTHR43848:SF2">
    <property type="entry name" value="PUTRESCINE TRANSPORT SYSTEM PERMEASE PROTEIN POTI"/>
    <property type="match status" value="1"/>
</dbReference>
<comment type="caution">
    <text evidence="10">The sequence shown here is derived from an EMBL/GenBank/DDBJ whole genome shotgun (WGS) entry which is preliminary data.</text>
</comment>
<comment type="similarity">
    <text evidence="2">Belongs to the binding-protein-dependent transport system permease family. CysTW subfamily.</text>
</comment>
<feature type="transmembrane region" description="Helical" evidence="8">
    <location>
        <begin position="100"/>
        <end position="124"/>
    </location>
</feature>
<dbReference type="InterPro" id="IPR051789">
    <property type="entry name" value="Bact_Polyamine_Transport"/>
</dbReference>
<protein>
    <submittedName>
        <fullName evidence="10">ABC transporter permease</fullName>
    </submittedName>
</protein>
<evidence type="ECO:0000256" key="7">
    <source>
        <dbReference type="ARBA" id="ARBA00023136"/>
    </source>
</evidence>
<evidence type="ECO:0000256" key="1">
    <source>
        <dbReference type="ARBA" id="ARBA00004651"/>
    </source>
</evidence>
<dbReference type="InterPro" id="IPR000515">
    <property type="entry name" value="MetI-like"/>
</dbReference>
<keyword evidence="7 8" id="KW-0472">Membrane</keyword>
<evidence type="ECO:0000256" key="8">
    <source>
        <dbReference type="RuleBase" id="RU363032"/>
    </source>
</evidence>
<proteinExistence type="inferred from homology"/>
<dbReference type="EMBL" id="JBHUEO010000003">
    <property type="protein sequence ID" value="MFD1705342.1"/>
    <property type="molecule type" value="Genomic_DNA"/>
</dbReference>
<name>A0ABW4KEC4_9BACI</name>
<sequence>MRPKTKKILGAWSVLVYMFFYIPIIILIVYSFNDSKISTTWNGFTFSWYEKLASNEALIASIVNSLIVAGVSTVISLIIGTCAALALNRYQFPGKKYIDLLFYVPIVIPPIIIGVSMLVLYAWLNISLGLSTVIPGHVVLSTSFVTLLVLARLHGFDSSLEEAARDLGANGWQTFWKVTFPLIFPSIIAGGLLSFTISIDEFVIAFFTTGPGSNTLPVMIYSIVRTGITPEINALSTIMIIVTVGIVFLGEKWRGSLGD</sequence>
<feature type="transmembrane region" description="Helical" evidence="8">
    <location>
        <begin position="203"/>
        <end position="224"/>
    </location>
</feature>
<evidence type="ECO:0000313" key="10">
    <source>
        <dbReference type="EMBL" id="MFD1705342.1"/>
    </source>
</evidence>
<dbReference type="InterPro" id="IPR035906">
    <property type="entry name" value="MetI-like_sf"/>
</dbReference>
<feature type="transmembrane region" description="Helical" evidence="8">
    <location>
        <begin position="231"/>
        <end position="250"/>
    </location>
</feature>
<keyword evidence="3 8" id="KW-0813">Transport</keyword>
<dbReference type="RefSeq" id="WP_380771682.1">
    <property type="nucleotide sequence ID" value="NZ_JBHUEO010000003.1"/>
</dbReference>
<evidence type="ECO:0000259" key="9">
    <source>
        <dbReference type="PROSITE" id="PS50928"/>
    </source>
</evidence>
<dbReference type="PANTHER" id="PTHR43848">
    <property type="entry name" value="PUTRESCINE TRANSPORT SYSTEM PERMEASE PROTEIN POTI"/>
    <property type="match status" value="1"/>
</dbReference>
<dbReference type="Pfam" id="PF00528">
    <property type="entry name" value="BPD_transp_1"/>
    <property type="match status" value="1"/>
</dbReference>
<dbReference type="CDD" id="cd06261">
    <property type="entry name" value="TM_PBP2"/>
    <property type="match status" value="1"/>
</dbReference>
<keyword evidence="11" id="KW-1185">Reference proteome</keyword>
<feature type="transmembrane region" description="Helical" evidence="8">
    <location>
        <begin position="174"/>
        <end position="197"/>
    </location>
</feature>
<gene>
    <name evidence="10" type="ORF">ACFSCZ_01080</name>
</gene>
<dbReference type="Proteomes" id="UP001597301">
    <property type="component" value="Unassembled WGS sequence"/>
</dbReference>
<evidence type="ECO:0000256" key="5">
    <source>
        <dbReference type="ARBA" id="ARBA00022692"/>
    </source>
</evidence>
<keyword evidence="4" id="KW-1003">Cell membrane</keyword>
<dbReference type="Gene3D" id="1.10.3720.10">
    <property type="entry name" value="MetI-like"/>
    <property type="match status" value="1"/>
</dbReference>
<feature type="transmembrane region" description="Helical" evidence="8">
    <location>
        <begin position="130"/>
        <end position="153"/>
    </location>
</feature>
<feature type="transmembrane region" description="Helical" evidence="8">
    <location>
        <begin position="57"/>
        <end position="88"/>
    </location>
</feature>
<feature type="transmembrane region" description="Helical" evidence="8">
    <location>
        <begin position="12"/>
        <end position="32"/>
    </location>
</feature>